<feature type="region of interest" description="Disordered" evidence="1">
    <location>
        <begin position="1"/>
        <end position="37"/>
    </location>
</feature>
<dbReference type="AlphaFoldDB" id="A0A1H0L2A5"/>
<gene>
    <name evidence="2" type="ORF">SAMN04515671_1518</name>
</gene>
<keyword evidence="3" id="KW-1185">Reference proteome</keyword>
<accession>A0A1H0L2A5</accession>
<organism evidence="2 3">
    <name type="scientific">Nakamurella panacisegetis</name>
    <dbReference type="NCBI Taxonomy" id="1090615"/>
    <lineage>
        <taxon>Bacteria</taxon>
        <taxon>Bacillati</taxon>
        <taxon>Actinomycetota</taxon>
        <taxon>Actinomycetes</taxon>
        <taxon>Nakamurellales</taxon>
        <taxon>Nakamurellaceae</taxon>
        <taxon>Nakamurella</taxon>
    </lineage>
</organism>
<reference evidence="2 3" key="1">
    <citation type="submission" date="2016-10" db="EMBL/GenBank/DDBJ databases">
        <authorList>
            <person name="de Groot N.N."/>
        </authorList>
    </citation>
    <scope>NUCLEOTIDE SEQUENCE [LARGE SCALE GENOMIC DNA]</scope>
    <source>
        <strain evidence="3">P4-7,KCTC 19426,CECT 7604</strain>
    </source>
</reference>
<evidence type="ECO:0000313" key="2">
    <source>
        <dbReference type="EMBL" id="SDO62348.1"/>
    </source>
</evidence>
<evidence type="ECO:0000313" key="3">
    <source>
        <dbReference type="Proteomes" id="UP000198741"/>
    </source>
</evidence>
<dbReference type="Proteomes" id="UP000198741">
    <property type="component" value="Chromosome I"/>
</dbReference>
<dbReference type="STRING" id="1090615.SAMN04515671_1518"/>
<dbReference type="EMBL" id="LT629710">
    <property type="protein sequence ID" value="SDO62348.1"/>
    <property type="molecule type" value="Genomic_DNA"/>
</dbReference>
<proteinExistence type="predicted"/>
<protein>
    <submittedName>
        <fullName evidence="2">Uncharacterized protein</fullName>
    </submittedName>
</protein>
<evidence type="ECO:0000256" key="1">
    <source>
        <dbReference type="SAM" id="MobiDB-lite"/>
    </source>
</evidence>
<feature type="region of interest" description="Disordered" evidence="1">
    <location>
        <begin position="71"/>
        <end position="100"/>
    </location>
</feature>
<feature type="compositionally biased region" description="Low complexity" evidence="1">
    <location>
        <begin position="77"/>
        <end position="86"/>
    </location>
</feature>
<name>A0A1H0L2A5_9ACTN</name>
<sequence length="378" mass="38265">MPFRLVSASAQPPAPSEPSPRSRRAPGSGRPRTGVAQSVRSRRAYALFPVLLTATVLITACGGEAGTAVPVAAGSDSSSATPEPGSASGGGAGSDGTYDKNRTVKLGLQVRVVNTYRAPKATDGTAIDVWAGSPATGGRRLATVAYGQVSPYFAPEVPDPMGQGVTGPAAPYTLSFYPAGATAESDELISQGEDAGPGQKLTFVVGPVDPTDTGARGGSVRVLADDIGSKPKPGGFTQVTLPKVPAGQAALLLDADALQGRAGLTGNSSGLTPSTTDGQCLRYFETDSSGMGYTGALHDMSSSSVDLFGGTQYLIYQVAPGSSVRVNQPKENQGIPAACGDRPVFGPFDSHLAAGQGKYAFLYGADLTSARVVVVPVG</sequence>